<feature type="transmembrane region" description="Helical" evidence="5">
    <location>
        <begin position="137"/>
        <end position="160"/>
    </location>
</feature>
<dbReference type="GO" id="GO:0016020">
    <property type="term" value="C:membrane"/>
    <property type="evidence" value="ECO:0007669"/>
    <property type="project" value="UniProtKB-SubCell"/>
</dbReference>
<feature type="transmembrane region" description="Helical" evidence="5">
    <location>
        <begin position="44"/>
        <end position="64"/>
    </location>
</feature>
<reference evidence="7" key="1">
    <citation type="submission" date="2021-01" db="EMBL/GenBank/DDBJ databases">
        <authorList>
            <person name="Corre E."/>
            <person name="Pelletier E."/>
            <person name="Niang G."/>
            <person name="Scheremetjew M."/>
            <person name="Finn R."/>
            <person name="Kale V."/>
            <person name="Holt S."/>
            <person name="Cochrane G."/>
            <person name="Meng A."/>
            <person name="Brown T."/>
            <person name="Cohen L."/>
        </authorList>
    </citation>
    <scope>NUCLEOTIDE SEQUENCE</scope>
    <source>
        <strain evidence="7">RCC3387</strain>
    </source>
</reference>
<feature type="transmembrane region" description="Helical" evidence="5">
    <location>
        <begin position="268"/>
        <end position="288"/>
    </location>
</feature>
<dbReference type="InterPro" id="IPR050186">
    <property type="entry name" value="TPT_transporter"/>
</dbReference>
<evidence type="ECO:0000256" key="1">
    <source>
        <dbReference type="ARBA" id="ARBA00004141"/>
    </source>
</evidence>
<feature type="transmembrane region" description="Helical" evidence="5">
    <location>
        <begin position="76"/>
        <end position="97"/>
    </location>
</feature>
<name>A0A7S2J917_9DINO</name>
<proteinExistence type="predicted"/>
<feature type="transmembrane region" description="Helical" evidence="5">
    <location>
        <begin position="300"/>
        <end position="318"/>
    </location>
</feature>
<evidence type="ECO:0000256" key="5">
    <source>
        <dbReference type="SAM" id="Phobius"/>
    </source>
</evidence>
<feature type="transmembrane region" description="Helical" evidence="5">
    <location>
        <begin position="194"/>
        <end position="215"/>
    </location>
</feature>
<keyword evidence="4 5" id="KW-0472">Membrane</keyword>
<dbReference type="EMBL" id="HBGW01024967">
    <property type="protein sequence ID" value="CAD9541167.1"/>
    <property type="molecule type" value="Transcribed_RNA"/>
</dbReference>
<evidence type="ECO:0000259" key="6">
    <source>
        <dbReference type="Pfam" id="PF03151"/>
    </source>
</evidence>
<accession>A0A7S2J917</accession>
<sequence>MSSFGLLSVLLVGGTCILMAFHRKADGATEPAASTSVSASLRKAVYTAFVFAAFMVVGPGLVLLNKHIMDTHRFRYPLALSSVGILASMLVSHAAVWSGLAHVSAASAAAVKGARGLRVALPISVAKAASLATGNAVYLYLGLGFIQMLKALTPCIVLAVMTALGVRRPTRAAIWFVFVIVAGTMLEVKGEMQASAFGLAMMMFSEACDAVALVLTQGLLQDHKFSVIESMYIMSPFTFACLSLAALGMEVPEMVRSGDWKILVDNSADFACAAGMGLAVNFVTMMLIQVTSSLFTKIFNTVRCICLVGLGVAVYGEVVSPLEIAGYVVALLGFAGYNYVQISPDAASAVEHSVDRCMCMSKSPPPPSLRLRPEEAECLAGEAVEVDPLTPNSVVLGNSSPAEA</sequence>
<evidence type="ECO:0000313" key="7">
    <source>
        <dbReference type="EMBL" id="CAD9541167.1"/>
    </source>
</evidence>
<dbReference type="InterPro" id="IPR004853">
    <property type="entry name" value="Sugar_P_trans_dom"/>
</dbReference>
<keyword evidence="3 5" id="KW-1133">Transmembrane helix</keyword>
<dbReference type="Pfam" id="PF03151">
    <property type="entry name" value="TPT"/>
    <property type="match status" value="1"/>
</dbReference>
<gene>
    <name evidence="7" type="ORF">BRAN1462_LOCUS15832</name>
</gene>
<dbReference type="AlphaFoldDB" id="A0A7S2J917"/>
<feature type="domain" description="Sugar phosphate transporter" evidence="6">
    <location>
        <begin position="49"/>
        <end position="338"/>
    </location>
</feature>
<feature type="transmembrane region" description="Helical" evidence="5">
    <location>
        <begin position="172"/>
        <end position="188"/>
    </location>
</feature>
<evidence type="ECO:0000256" key="2">
    <source>
        <dbReference type="ARBA" id="ARBA00022692"/>
    </source>
</evidence>
<evidence type="ECO:0000256" key="4">
    <source>
        <dbReference type="ARBA" id="ARBA00023136"/>
    </source>
</evidence>
<dbReference type="PANTHER" id="PTHR11132">
    <property type="entry name" value="SOLUTE CARRIER FAMILY 35"/>
    <property type="match status" value="1"/>
</dbReference>
<evidence type="ECO:0000256" key="3">
    <source>
        <dbReference type="ARBA" id="ARBA00022989"/>
    </source>
</evidence>
<comment type="subcellular location">
    <subcellularLocation>
        <location evidence="1">Membrane</location>
        <topology evidence="1">Multi-pass membrane protein</topology>
    </subcellularLocation>
</comment>
<protein>
    <recommendedName>
        <fullName evidence="6">Sugar phosphate transporter domain-containing protein</fullName>
    </recommendedName>
</protein>
<feature type="transmembrane region" description="Helical" evidence="5">
    <location>
        <begin position="227"/>
        <end position="248"/>
    </location>
</feature>
<keyword evidence="2 5" id="KW-0812">Transmembrane</keyword>
<organism evidence="7">
    <name type="scientific">Zooxanthella nutricula</name>
    <dbReference type="NCBI Taxonomy" id="1333877"/>
    <lineage>
        <taxon>Eukaryota</taxon>
        <taxon>Sar</taxon>
        <taxon>Alveolata</taxon>
        <taxon>Dinophyceae</taxon>
        <taxon>Peridiniales</taxon>
        <taxon>Peridiniales incertae sedis</taxon>
        <taxon>Zooxanthella</taxon>
    </lineage>
</organism>